<comment type="caution">
    <text evidence="3">The sequence shown here is derived from an EMBL/GenBank/DDBJ whole genome shotgun (WGS) entry which is preliminary data.</text>
</comment>
<dbReference type="EMBL" id="NAEP01000049">
    <property type="protein sequence ID" value="PDQ34659.1"/>
    <property type="molecule type" value="Genomic_DNA"/>
</dbReference>
<name>A0A2A6FPI9_9MICO</name>
<evidence type="ECO:0000313" key="4">
    <source>
        <dbReference type="Proteomes" id="UP000219994"/>
    </source>
</evidence>
<accession>A0A2A6FPI9</accession>
<organism evidence="3 4">
    <name type="scientific">Candidatus Lumbricidiphila eiseniae</name>
    <dbReference type="NCBI Taxonomy" id="1969409"/>
    <lineage>
        <taxon>Bacteria</taxon>
        <taxon>Bacillati</taxon>
        <taxon>Actinomycetota</taxon>
        <taxon>Actinomycetes</taxon>
        <taxon>Micrococcales</taxon>
        <taxon>Microbacteriaceae</taxon>
        <taxon>Candidatus Lumbricidiphila</taxon>
    </lineage>
</organism>
<feature type="domain" description="CobQ/CobB/MinD/ParA nucleotide binding" evidence="2">
    <location>
        <begin position="188"/>
        <end position="433"/>
    </location>
</feature>
<proteinExistence type="predicted"/>
<evidence type="ECO:0000313" key="3">
    <source>
        <dbReference type="EMBL" id="PDQ34659.1"/>
    </source>
</evidence>
<dbReference type="InterPro" id="IPR027417">
    <property type="entry name" value="P-loop_NTPase"/>
</dbReference>
<feature type="region of interest" description="Disordered" evidence="1">
    <location>
        <begin position="1"/>
        <end position="22"/>
    </location>
</feature>
<dbReference type="AlphaFoldDB" id="A0A2A6FPI9"/>
<dbReference type="Gene3D" id="3.40.50.300">
    <property type="entry name" value="P-loop containing nucleotide triphosphate hydrolases"/>
    <property type="match status" value="1"/>
</dbReference>
<reference evidence="4" key="1">
    <citation type="submission" date="2017-03" db="EMBL/GenBank/DDBJ databases">
        <authorList>
            <person name="Lund M.B."/>
        </authorList>
    </citation>
    <scope>NUCLEOTIDE SEQUENCE [LARGE SCALE GENOMIC DNA]</scope>
</reference>
<protein>
    <recommendedName>
        <fullName evidence="2">CobQ/CobB/MinD/ParA nucleotide binding domain-containing protein</fullName>
    </recommendedName>
</protein>
<evidence type="ECO:0000259" key="2">
    <source>
        <dbReference type="Pfam" id="PF01656"/>
    </source>
</evidence>
<dbReference type="Pfam" id="PF01656">
    <property type="entry name" value="CbiA"/>
    <property type="match status" value="1"/>
</dbReference>
<dbReference type="Proteomes" id="UP000219994">
    <property type="component" value="Unassembled WGS sequence"/>
</dbReference>
<evidence type="ECO:0000256" key="1">
    <source>
        <dbReference type="SAM" id="MobiDB-lite"/>
    </source>
</evidence>
<dbReference type="SUPFAM" id="SSF52540">
    <property type="entry name" value="P-loop containing nucleoside triphosphate hydrolases"/>
    <property type="match status" value="1"/>
</dbReference>
<gene>
    <name evidence="3" type="ORF">B5766_10035</name>
</gene>
<sequence>MVSGGTRQGGVATDGGNPGGGCRCNTNHRQGATTDGGNLVTRLMFAPDDELMVSLARVARERGHTVCAVVADETAVRENLDLVAPEVVVVRSERGALNAAVLAECDDRGIRTVGLVTSATGAEHAASLGLREVVEVALRQSTRWRSTGAEPDPLSESEWVALAARLQPVSLPRAIPLVGSTGCLVVWGPPGAPGRTTVAINLAAELAAAGQRVALVEADPDGNGTIARVLGLAVDYGGFAEAYRRAIQLVTMTRGTLDASPSAPAGGTGETQVPLRETALDVATWRTLTQEFPSPGGSLVVLSGTTHTGGRIDTAAVGAVLAGARADADCLVVDVGSALAIGNTGLDSRGVLARRCLAAADRIVVVGAADPVGLERVREGAAALRMLAAPTSIDVFVNRVRPRVLGRRPQEHLRTALRGIGGRSVYRLPNDASATDAALAAAAPLRVVAPRSALRRAIRDYALSLLVR</sequence>
<dbReference type="InterPro" id="IPR002586">
    <property type="entry name" value="CobQ/CobB/MinD/ParA_Nub-bd_dom"/>
</dbReference>